<reference evidence="1 2" key="1">
    <citation type="submission" date="2018-06" db="EMBL/GenBank/DDBJ databases">
        <title>A transcriptomic atlas of mushroom development highlights an independent origin of complex multicellularity.</title>
        <authorList>
            <consortium name="DOE Joint Genome Institute"/>
            <person name="Krizsan K."/>
            <person name="Almasi E."/>
            <person name="Merenyi Z."/>
            <person name="Sahu N."/>
            <person name="Viragh M."/>
            <person name="Koszo T."/>
            <person name="Mondo S."/>
            <person name="Kiss B."/>
            <person name="Balint B."/>
            <person name="Kues U."/>
            <person name="Barry K."/>
            <person name="Hegedus J.C."/>
            <person name="Henrissat B."/>
            <person name="Johnson J."/>
            <person name="Lipzen A."/>
            <person name="Ohm R."/>
            <person name="Nagy I."/>
            <person name="Pangilinan J."/>
            <person name="Yan J."/>
            <person name="Xiong Y."/>
            <person name="Grigoriev I.V."/>
            <person name="Hibbett D.S."/>
            <person name="Nagy L.G."/>
        </authorList>
    </citation>
    <scope>NUCLEOTIDE SEQUENCE [LARGE SCALE GENOMIC DNA]</scope>
    <source>
        <strain evidence="1 2">SZMC22713</strain>
    </source>
</reference>
<accession>A0A4R5XG95</accession>
<dbReference type="VEuPathDB" id="FungiDB:BD410DRAFT_798563"/>
<evidence type="ECO:0000313" key="1">
    <source>
        <dbReference type="EMBL" id="TDL30163.1"/>
    </source>
</evidence>
<sequence>MPRLQNLHCFNITLDASSETLYTGLAKCLLWFSNEDVHRWNFNQTLHALTSVDSLRALDSQFSGISVAELVTPISITVLPQLEFLELCFVETPPTFGHFVQLFSQASHPQVVVSSATKYTIANCEEFPSIVTLSLERVPFGSGGPTLAVEDTVSWREVTLKNCDFSAGSYDCIQRVVDAIRRGKGWPEFHKLNITNCHGLLPSRLEQLKLEFGEKLELVNSSNITHEPFIDGTPTQQHYTLQLRSIP</sequence>
<evidence type="ECO:0008006" key="3">
    <source>
        <dbReference type="Google" id="ProtNLM"/>
    </source>
</evidence>
<gene>
    <name evidence="1" type="ORF">BD410DRAFT_798563</name>
</gene>
<dbReference type="AlphaFoldDB" id="A0A4R5XG95"/>
<proteinExistence type="predicted"/>
<dbReference type="Proteomes" id="UP000294933">
    <property type="component" value="Unassembled WGS sequence"/>
</dbReference>
<protein>
    <recommendedName>
        <fullName evidence="3">RNI-like protein</fullName>
    </recommendedName>
</protein>
<organism evidence="1 2">
    <name type="scientific">Rickenella mellea</name>
    <dbReference type="NCBI Taxonomy" id="50990"/>
    <lineage>
        <taxon>Eukaryota</taxon>
        <taxon>Fungi</taxon>
        <taxon>Dikarya</taxon>
        <taxon>Basidiomycota</taxon>
        <taxon>Agaricomycotina</taxon>
        <taxon>Agaricomycetes</taxon>
        <taxon>Hymenochaetales</taxon>
        <taxon>Rickenellaceae</taxon>
        <taxon>Rickenella</taxon>
    </lineage>
</organism>
<dbReference type="STRING" id="50990.A0A4R5XG95"/>
<keyword evidence="2" id="KW-1185">Reference proteome</keyword>
<dbReference type="EMBL" id="ML170156">
    <property type="protein sequence ID" value="TDL30163.1"/>
    <property type="molecule type" value="Genomic_DNA"/>
</dbReference>
<name>A0A4R5XG95_9AGAM</name>
<evidence type="ECO:0000313" key="2">
    <source>
        <dbReference type="Proteomes" id="UP000294933"/>
    </source>
</evidence>